<dbReference type="Proteomes" id="UP000292702">
    <property type="component" value="Unassembled WGS sequence"/>
</dbReference>
<organism evidence="1 2">
    <name type="scientific">Steccherinum ochraceum</name>
    <dbReference type="NCBI Taxonomy" id="92696"/>
    <lineage>
        <taxon>Eukaryota</taxon>
        <taxon>Fungi</taxon>
        <taxon>Dikarya</taxon>
        <taxon>Basidiomycota</taxon>
        <taxon>Agaricomycotina</taxon>
        <taxon>Agaricomycetes</taxon>
        <taxon>Polyporales</taxon>
        <taxon>Steccherinaceae</taxon>
        <taxon>Steccherinum</taxon>
    </lineage>
</organism>
<feature type="non-terminal residue" evidence="1">
    <location>
        <position position="1"/>
    </location>
</feature>
<dbReference type="AlphaFoldDB" id="A0A4R0RPG6"/>
<evidence type="ECO:0000313" key="1">
    <source>
        <dbReference type="EMBL" id="TCD70740.1"/>
    </source>
</evidence>
<protein>
    <submittedName>
        <fullName evidence="1">Uncharacterized protein</fullName>
    </submittedName>
</protein>
<reference evidence="1 2" key="1">
    <citation type="submission" date="2018-11" db="EMBL/GenBank/DDBJ databases">
        <title>Genome assembly of Steccherinum ochraceum LE-BIN_3174, the white-rot fungus of the Steccherinaceae family (The Residual Polyporoid clade, Polyporales, Basidiomycota).</title>
        <authorList>
            <person name="Fedorova T.V."/>
            <person name="Glazunova O.A."/>
            <person name="Landesman E.O."/>
            <person name="Moiseenko K.V."/>
            <person name="Psurtseva N.V."/>
            <person name="Savinova O.S."/>
            <person name="Shakhova N.V."/>
            <person name="Tyazhelova T.V."/>
            <person name="Vasina D.V."/>
        </authorList>
    </citation>
    <scope>NUCLEOTIDE SEQUENCE [LARGE SCALE GENOMIC DNA]</scope>
    <source>
        <strain evidence="1 2">LE-BIN_3174</strain>
    </source>
</reference>
<proteinExistence type="predicted"/>
<keyword evidence="2" id="KW-1185">Reference proteome</keyword>
<gene>
    <name evidence="1" type="ORF">EIP91_002116</name>
</gene>
<comment type="caution">
    <text evidence="1">The sequence shown here is derived from an EMBL/GenBank/DDBJ whole genome shotgun (WGS) entry which is preliminary data.</text>
</comment>
<name>A0A4R0RPG6_9APHY</name>
<sequence>LGSTGETRIFSFCINLSSSFERKTLCAIWERTNYEEAAASRLWRRVAVILVSHLTASAAESELQPGSVARLPPSGG</sequence>
<accession>A0A4R0RPG6</accession>
<dbReference type="EMBL" id="RWJN01000016">
    <property type="protein sequence ID" value="TCD70740.1"/>
    <property type="molecule type" value="Genomic_DNA"/>
</dbReference>
<evidence type="ECO:0000313" key="2">
    <source>
        <dbReference type="Proteomes" id="UP000292702"/>
    </source>
</evidence>